<keyword evidence="2" id="KW-1185">Reference proteome</keyword>
<organism evidence="1 2">
    <name type="scientific">Primorskyibacter flagellatus</name>
    <dbReference type="NCBI Taxonomy" id="1387277"/>
    <lineage>
        <taxon>Bacteria</taxon>
        <taxon>Pseudomonadati</taxon>
        <taxon>Pseudomonadota</taxon>
        <taxon>Alphaproteobacteria</taxon>
        <taxon>Rhodobacterales</taxon>
        <taxon>Roseobacteraceae</taxon>
        <taxon>Primorskyibacter</taxon>
    </lineage>
</organism>
<dbReference type="AlphaFoldDB" id="A0A1W2AQJ8"/>
<accession>A0A1W2AQJ8</accession>
<dbReference type="OrthoDB" id="9799271at2"/>
<dbReference type="STRING" id="1387277.SAMN06295998_103201"/>
<gene>
    <name evidence="1" type="ORF">SAMN06295998_103201</name>
</gene>
<evidence type="ECO:0000313" key="2">
    <source>
        <dbReference type="Proteomes" id="UP000192330"/>
    </source>
</evidence>
<reference evidence="1 2" key="1">
    <citation type="submission" date="2017-04" db="EMBL/GenBank/DDBJ databases">
        <authorList>
            <person name="Afonso C.L."/>
            <person name="Miller P.J."/>
            <person name="Scott M.A."/>
            <person name="Spackman E."/>
            <person name="Goraichik I."/>
            <person name="Dimitrov K.M."/>
            <person name="Suarez D.L."/>
            <person name="Swayne D.E."/>
        </authorList>
    </citation>
    <scope>NUCLEOTIDE SEQUENCE [LARGE SCALE GENOMIC DNA]</scope>
    <source>
        <strain evidence="1 2">CGMCC 1.12644</strain>
    </source>
</reference>
<sequence length="96" mass="10651">MNVSTAFCTASGCDSRNWAKYADHQIAEKCRRIFGHLPRGRRRDRTADAEKGAVMRIKVASGGLLTDIAPTRIIPIGVIGFWIGILMRKAERILVP</sequence>
<dbReference type="Proteomes" id="UP000192330">
    <property type="component" value="Unassembled WGS sequence"/>
</dbReference>
<dbReference type="RefSeq" id="WP_143514505.1">
    <property type="nucleotide sequence ID" value="NZ_FWYD01000003.1"/>
</dbReference>
<protein>
    <submittedName>
        <fullName evidence="1">Uncharacterized protein</fullName>
    </submittedName>
</protein>
<evidence type="ECO:0000313" key="1">
    <source>
        <dbReference type="EMBL" id="SMC62721.1"/>
    </source>
</evidence>
<proteinExistence type="predicted"/>
<name>A0A1W2AQJ8_9RHOB</name>
<dbReference type="EMBL" id="FWYD01000003">
    <property type="protein sequence ID" value="SMC62721.1"/>
    <property type="molecule type" value="Genomic_DNA"/>
</dbReference>